<protein>
    <submittedName>
        <fullName evidence="3">Uncharacterized protein</fullName>
    </submittedName>
</protein>
<feature type="region of interest" description="Disordered" evidence="2">
    <location>
        <begin position="55"/>
        <end position="87"/>
    </location>
</feature>
<feature type="coiled-coil region" evidence="1">
    <location>
        <begin position="105"/>
        <end position="153"/>
    </location>
</feature>
<evidence type="ECO:0000256" key="1">
    <source>
        <dbReference type="SAM" id="Coils"/>
    </source>
</evidence>
<sequence>MNDLQKVAATRNPPGTPGQSRKFQQRRTLAVTAAAVQQKAAPSKSVTKVHALGTLPKYLQRQPKPKDHNELRVEDGTGPSGQPYPAEPVMTDPGTVLLAPSEVEIEHQKQAMAKLQRKENVLLDEIGVRERTIRELESKLQATRANLSEMEALMREHLNGRGDWMPDVKGNQTDGKITLLLLKMMLDTWPGHLAPGS</sequence>
<evidence type="ECO:0000313" key="3">
    <source>
        <dbReference type="EnsemblMetazoa" id="AATE017687-PA.1"/>
    </source>
</evidence>
<evidence type="ECO:0000256" key="2">
    <source>
        <dbReference type="SAM" id="MobiDB-lite"/>
    </source>
</evidence>
<organism evidence="3">
    <name type="scientific">Anopheles atroparvus</name>
    <name type="common">European mosquito</name>
    <dbReference type="NCBI Taxonomy" id="41427"/>
    <lineage>
        <taxon>Eukaryota</taxon>
        <taxon>Metazoa</taxon>
        <taxon>Ecdysozoa</taxon>
        <taxon>Arthropoda</taxon>
        <taxon>Hexapoda</taxon>
        <taxon>Insecta</taxon>
        <taxon>Pterygota</taxon>
        <taxon>Neoptera</taxon>
        <taxon>Endopterygota</taxon>
        <taxon>Diptera</taxon>
        <taxon>Nematocera</taxon>
        <taxon>Culicoidea</taxon>
        <taxon>Culicidae</taxon>
        <taxon>Anophelinae</taxon>
        <taxon>Anopheles</taxon>
    </lineage>
</organism>
<proteinExistence type="predicted"/>
<keyword evidence="1" id="KW-0175">Coiled coil</keyword>
<feature type="region of interest" description="Disordered" evidence="2">
    <location>
        <begin position="1"/>
        <end position="27"/>
    </location>
</feature>
<dbReference type="AlphaFoldDB" id="A0A182JGJ7"/>
<reference evidence="3" key="1">
    <citation type="submission" date="2022-08" db="UniProtKB">
        <authorList>
            <consortium name="EnsemblMetazoa"/>
        </authorList>
    </citation>
    <scope>IDENTIFICATION</scope>
    <source>
        <strain evidence="3">EBRO</strain>
    </source>
</reference>
<dbReference type="EnsemblMetazoa" id="AATE017687-RA">
    <property type="protein sequence ID" value="AATE017687-PA.1"/>
    <property type="gene ID" value="AATE017687"/>
</dbReference>
<dbReference type="VEuPathDB" id="VectorBase:AATE017687"/>
<accession>A0A182JGJ7</accession>
<name>A0A182JGJ7_ANOAO</name>
<feature type="compositionally biased region" description="Basic and acidic residues" evidence="2">
    <location>
        <begin position="64"/>
        <end position="75"/>
    </location>
</feature>